<accession>A0A166AKW4</accession>
<evidence type="ECO:0000256" key="1">
    <source>
        <dbReference type="SAM" id="SignalP"/>
    </source>
</evidence>
<proteinExistence type="predicted"/>
<feature type="chain" id="PRO_5007870686" description="Secreted protein" evidence="1">
    <location>
        <begin position="22"/>
        <end position="75"/>
    </location>
</feature>
<evidence type="ECO:0008006" key="4">
    <source>
        <dbReference type="Google" id="ProtNLM"/>
    </source>
</evidence>
<dbReference type="AlphaFoldDB" id="A0A166AKW4"/>
<evidence type="ECO:0000313" key="3">
    <source>
        <dbReference type="Proteomes" id="UP000076532"/>
    </source>
</evidence>
<dbReference type="EMBL" id="KV417659">
    <property type="protein sequence ID" value="KZP11715.1"/>
    <property type="molecule type" value="Genomic_DNA"/>
</dbReference>
<protein>
    <recommendedName>
        <fullName evidence="4">Secreted protein</fullName>
    </recommendedName>
</protein>
<gene>
    <name evidence="2" type="ORF">FIBSPDRAFT_181989</name>
</gene>
<keyword evidence="3" id="KW-1185">Reference proteome</keyword>
<organism evidence="2 3">
    <name type="scientific">Athelia psychrophila</name>
    <dbReference type="NCBI Taxonomy" id="1759441"/>
    <lineage>
        <taxon>Eukaryota</taxon>
        <taxon>Fungi</taxon>
        <taxon>Dikarya</taxon>
        <taxon>Basidiomycota</taxon>
        <taxon>Agaricomycotina</taxon>
        <taxon>Agaricomycetes</taxon>
        <taxon>Agaricomycetidae</taxon>
        <taxon>Atheliales</taxon>
        <taxon>Atheliaceae</taxon>
        <taxon>Athelia</taxon>
    </lineage>
</organism>
<dbReference type="Proteomes" id="UP000076532">
    <property type="component" value="Unassembled WGS sequence"/>
</dbReference>
<keyword evidence="1" id="KW-0732">Signal</keyword>
<sequence length="75" mass="8823">MAKGSLAWSLKLLLSWVYGVALRRTQMYVDSARTNMSTHRIRSLRLTSIMDQDRYPSRRLFCSRPKRVCYPVQSL</sequence>
<feature type="signal peptide" evidence="1">
    <location>
        <begin position="1"/>
        <end position="21"/>
    </location>
</feature>
<evidence type="ECO:0000313" key="2">
    <source>
        <dbReference type="EMBL" id="KZP11715.1"/>
    </source>
</evidence>
<reference evidence="2 3" key="1">
    <citation type="journal article" date="2016" name="Mol. Biol. Evol.">
        <title>Comparative Genomics of Early-Diverging Mushroom-Forming Fungi Provides Insights into the Origins of Lignocellulose Decay Capabilities.</title>
        <authorList>
            <person name="Nagy L.G."/>
            <person name="Riley R."/>
            <person name="Tritt A."/>
            <person name="Adam C."/>
            <person name="Daum C."/>
            <person name="Floudas D."/>
            <person name="Sun H."/>
            <person name="Yadav J.S."/>
            <person name="Pangilinan J."/>
            <person name="Larsson K.H."/>
            <person name="Matsuura K."/>
            <person name="Barry K."/>
            <person name="Labutti K."/>
            <person name="Kuo R."/>
            <person name="Ohm R.A."/>
            <person name="Bhattacharya S.S."/>
            <person name="Shirouzu T."/>
            <person name="Yoshinaga Y."/>
            <person name="Martin F.M."/>
            <person name="Grigoriev I.V."/>
            <person name="Hibbett D.S."/>
        </authorList>
    </citation>
    <scope>NUCLEOTIDE SEQUENCE [LARGE SCALE GENOMIC DNA]</scope>
    <source>
        <strain evidence="2 3">CBS 109695</strain>
    </source>
</reference>
<name>A0A166AKW4_9AGAM</name>